<dbReference type="Proteomes" id="UP000263268">
    <property type="component" value="Unassembled WGS sequence"/>
</dbReference>
<dbReference type="Pfam" id="PF00248">
    <property type="entry name" value="Aldo_ket_red"/>
    <property type="match status" value="1"/>
</dbReference>
<dbReference type="InterPro" id="IPR036812">
    <property type="entry name" value="NAD(P)_OxRdtase_dom_sf"/>
</dbReference>
<dbReference type="InterPro" id="IPR023210">
    <property type="entry name" value="NADP_OxRdtase_dom"/>
</dbReference>
<sequence length="269" mass="30300">GNRDKVVLATKIAGPGDYTAHIRTNGFSQNALKDAVNKSLKRLQTDYIDLYQLHWPERQTNTFGIRDYKHNPEDSWTDNFNDILHTLDGIIKEGKIRHIGISNEKAWGTMRYLEESKTNNLPRMITIQNAYSLLNRVFEGDMAEISLRENIGLLAYSPMAFGVLSGKYIQGTASDNSRLKLFPRFSRYSSEKSTEATKKYLKIAQEHNLSLAQMALAFVSQQPFVTSNIIGATNLTQLKENIGSIDISLNKDILNSIEEIHAVLPNPAP</sequence>
<evidence type="ECO:0000313" key="3">
    <source>
        <dbReference type="EMBL" id="HCY81605.1"/>
    </source>
</evidence>
<dbReference type="PRINTS" id="PR00069">
    <property type="entry name" value="ALDKETRDTASE"/>
</dbReference>
<name>A0A3D6BU81_9FLAO</name>
<dbReference type="EMBL" id="DPRK01000132">
    <property type="protein sequence ID" value="HCY81605.1"/>
    <property type="molecule type" value="Genomic_DNA"/>
</dbReference>
<dbReference type="AlphaFoldDB" id="A0A3D6BU81"/>
<dbReference type="PANTHER" id="PTHR43364">
    <property type="entry name" value="NADH-SPECIFIC METHYLGLYOXAL REDUCTASE-RELATED"/>
    <property type="match status" value="1"/>
</dbReference>
<protein>
    <submittedName>
        <fullName evidence="3">Aldo/keto reductase</fullName>
    </submittedName>
</protein>
<gene>
    <name evidence="3" type="ORF">DHV22_08380</name>
</gene>
<evidence type="ECO:0000259" key="2">
    <source>
        <dbReference type="Pfam" id="PF00248"/>
    </source>
</evidence>
<proteinExistence type="predicted"/>
<feature type="non-terminal residue" evidence="3">
    <location>
        <position position="1"/>
    </location>
</feature>
<evidence type="ECO:0000256" key="1">
    <source>
        <dbReference type="ARBA" id="ARBA00023002"/>
    </source>
</evidence>
<feature type="domain" description="NADP-dependent oxidoreductase" evidence="2">
    <location>
        <begin position="2"/>
        <end position="260"/>
    </location>
</feature>
<accession>A0A3D6BU81</accession>
<reference evidence="3 4" key="1">
    <citation type="journal article" date="2018" name="Nat. Biotechnol.">
        <title>A standardized bacterial taxonomy based on genome phylogeny substantially revises the tree of life.</title>
        <authorList>
            <person name="Parks D.H."/>
            <person name="Chuvochina M."/>
            <person name="Waite D.W."/>
            <person name="Rinke C."/>
            <person name="Skarshewski A."/>
            <person name="Chaumeil P.A."/>
            <person name="Hugenholtz P."/>
        </authorList>
    </citation>
    <scope>NUCLEOTIDE SEQUENCE [LARGE SCALE GENOMIC DNA]</scope>
    <source>
        <strain evidence="3">UBA10227</strain>
    </source>
</reference>
<dbReference type="GO" id="GO:0016491">
    <property type="term" value="F:oxidoreductase activity"/>
    <property type="evidence" value="ECO:0007669"/>
    <property type="project" value="UniProtKB-KW"/>
</dbReference>
<dbReference type="PANTHER" id="PTHR43364:SF4">
    <property type="entry name" value="NAD(P)-LINKED OXIDOREDUCTASE SUPERFAMILY PROTEIN"/>
    <property type="match status" value="1"/>
</dbReference>
<comment type="caution">
    <text evidence="3">The sequence shown here is derived from an EMBL/GenBank/DDBJ whole genome shotgun (WGS) entry which is preliminary data.</text>
</comment>
<keyword evidence="1" id="KW-0560">Oxidoreductase</keyword>
<dbReference type="InterPro" id="IPR020471">
    <property type="entry name" value="AKR"/>
</dbReference>
<evidence type="ECO:0000313" key="4">
    <source>
        <dbReference type="Proteomes" id="UP000263268"/>
    </source>
</evidence>
<dbReference type="Gene3D" id="3.20.20.100">
    <property type="entry name" value="NADP-dependent oxidoreductase domain"/>
    <property type="match status" value="1"/>
</dbReference>
<dbReference type="SUPFAM" id="SSF51430">
    <property type="entry name" value="NAD(P)-linked oxidoreductase"/>
    <property type="match status" value="1"/>
</dbReference>
<organism evidence="3 4">
    <name type="scientific">Xanthomarina gelatinilytica</name>
    <dbReference type="NCBI Taxonomy" id="1137281"/>
    <lineage>
        <taxon>Bacteria</taxon>
        <taxon>Pseudomonadati</taxon>
        <taxon>Bacteroidota</taxon>
        <taxon>Flavobacteriia</taxon>
        <taxon>Flavobacteriales</taxon>
        <taxon>Flavobacteriaceae</taxon>
        <taxon>Xanthomarina</taxon>
    </lineage>
</organism>
<dbReference type="InterPro" id="IPR050523">
    <property type="entry name" value="AKR_Detox_Biosynth"/>
</dbReference>